<dbReference type="SUPFAM" id="SSF81901">
    <property type="entry name" value="HCP-like"/>
    <property type="match status" value="1"/>
</dbReference>
<evidence type="ECO:0000313" key="5">
    <source>
        <dbReference type="Proteomes" id="UP000650994"/>
    </source>
</evidence>
<gene>
    <name evidence="2" type="ORF">GCM10010984_10440</name>
    <name evidence="3" type="ORF">SAMN05443634_101252</name>
</gene>
<proteinExistence type="predicted"/>
<reference evidence="2" key="1">
    <citation type="journal article" date="2014" name="Int. J. Syst. Evol. Microbiol.">
        <title>Complete genome of a new Firmicutes species belonging to the dominant human colonic microbiota ('Ruminococcus bicirculans') reveals two chromosomes and a selective capacity to utilize plant glucans.</title>
        <authorList>
            <consortium name="NISC Comparative Sequencing Program"/>
            <person name="Wegmann U."/>
            <person name="Louis P."/>
            <person name="Goesmann A."/>
            <person name="Henrissat B."/>
            <person name="Duncan S.H."/>
            <person name="Flint H.J."/>
        </authorList>
    </citation>
    <scope>NUCLEOTIDE SEQUENCE</scope>
    <source>
        <strain evidence="2">CGMCC 1.12707</strain>
    </source>
</reference>
<dbReference type="GO" id="GO:0015035">
    <property type="term" value="F:protein-disulfide reductase activity"/>
    <property type="evidence" value="ECO:0007669"/>
    <property type="project" value="TreeGrafter"/>
</dbReference>
<reference evidence="2" key="5">
    <citation type="submission" date="2024-05" db="EMBL/GenBank/DDBJ databases">
        <authorList>
            <person name="Sun Q."/>
            <person name="Zhou Y."/>
        </authorList>
    </citation>
    <scope>NUCLEOTIDE SEQUENCE</scope>
    <source>
        <strain evidence="2">CGMCC 1.12707</strain>
    </source>
</reference>
<keyword evidence="5" id="KW-1185">Reference proteome</keyword>
<reference evidence="3" key="2">
    <citation type="submission" date="2016-11" db="EMBL/GenBank/DDBJ databases">
        <authorList>
            <person name="Jaros S."/>
            <person name="Januszkiewicz K."/>
            <person name="Wedrychowicz H."/>
        </authorList>
    </citation>
    <scope>NUCLEOTIDE SEQUENCE [LARGE SCALE GENOMIC DNA]</scope>
    <source>
        <strain evidence="3">DSM 27989</strain>
    </source>
</reference>
<dbReference type="CDD" id="cd02947">
    <property type="entry name" value="TRX_family"/>
    <property type="match status" value="1"/>
</dbReference>
<dbReference type="OrthoDB" id="120730at2"/>
<sequence>MKKIITLSTMFFVSILFGQGIKFEKTTFNETLKKAKEENKLVFLDAYTTWCGPCRIMDENIFPLENIGNFYNSNFINLKIDAEKGEGIDIVKKYNISGYPTLLFINGNGEEIYRSHGGDNEEDFIKLGENALNPSNNLKLLKQKYDDGDRSSELLLKLGSSIYNTDIKLAEQIAKMYFEKHLGKKLLDDELHFLYKISYHSKSLVLIPILKDKKEEIDAEFGKGYTDNQIYEIKLKNAKDSSYNTESSSYDYTKLKSIYLGFMDEKDANLNIGRINLEETLNKKDYKTYEKLALEIYKDYSEVDPMELNQVSWMFYTYVSDKNSLNKAIEWANASLKKNENPSNTYIIANLYNKIGDKRNAKIWIIKSIDLIKVSGQEFPAAQKLLDSLN</sequence>
<dbReference type="GO" id="GO:0005737">
    <property type="term" value="C:cytoplasm"/>
    <property type="evidence" value="ECO:0007669"/>
    <property type="project" value="TreeGrafter"/>
</dbReference>
<dbReference type="PANTHER" id="PTHR45663:SF11">
    <property type="entry name" value="GEO12009P1"/>
    <property type="match status" value="1"/>
</dbReference>
<dbReference type="InterPro" id="IPR013766">
    <property type="entry name" value="Thioredoxin_domain"/>
</dbReference>
<dbReference type="Gene3D" id="3.40.30.10">
    <property type="entry name" value="Glutaredoxin"/>
    <property type="match status" value="1"/>
</dbReference>
<evidence type="ECO:0000313" key="4">
    <source>
        <dbReference type="Proteomes" id="UP000184120"/>
    </source>
</evidence>
<name>A0A1M6T3W0_9FLAO</name>
<protein>
    <submittedName>
        <fullName evidence="2 3">Thioredoxin</fullName>
    </submittedName>
</protein>
<dbReference type="AlphaFoldDB" id="A0A1M6T3W0"/>
<dbReference type="SUPFAM" id="SSF52833">
    <property type="entry name" value="Thioredoxin-like"/>
    <property type="match status" value="1"/>
</dbReference>
<feature type="domain" description="Thioredoxin" evidence="1">
    <location>
        <begin position="2"/>
        <end position="133"/>
    </location>
</feature>
<dbReference type="PROSITE" id="PS51352">
    <property type="entry name" value="THIOREDOXIN_2"/>
    <property type="match status" value="1"/>
</dbReference>
<evidence type="ECO:0000313" key="3">
    <source>
        <dbReference type="EMBL" id="SHK51675.1"/>
    </source>
</evidence>
<dbReference type="InterPro" id="IPR036249">
    <property type="entry name" value="Thioredoxin-like_sf"/>
</dbReference>
<dbReference type="EMBL" id="BMFL01000006">
    <property type="protein sequence ID" value="GGE94809.1"/>
    <property type="molecule type" value="Genomic_DNA"/>
</dbReference>
<reference evidence="4" key="3">
    <citation type="submission" date="2016-11" db="EMBL/GenBank/DDBJ databases">
        <authorList>
            <person name="Varghese N."/>
            <person name="Submissions S."/>
        </authorList>
    </citation>
    <scope>NUCLEOTIDE SEQUENCE [LARGE SCALE GENOMIC DNA]</scope>
    <source>
        <strain evidence="4">DSM 27989</strain>
    </source>
</reference>
<dbReference type="STRING" id="1434701.SAMN05443634_101252"/>
<reference evidence="5" key="4">
    <citation type="journal article" date="2019" name="Int. J. Syst. Evol. Microbiol.">
        <title>The Global Catalogue of Microorganisms (GCM) 10K type strain sequencing project: providing services to taxonomists for standard genome sequencing and annotation.</title>
        <authorList>
            <consortium name="The Broad Institute Genomics Platform"/>
            <consortium name="The Broad Institute Genome Sequencing Center for Infectious Disease"/>
            <person name="Wu L."/>
            <person name="Ma J."/>
        </authorList>
    </citation>
    <scope>NUCLEOTIDE SEQUENCE [LARGE SCALE GENOMIC DNA]</scope>
    <source>
        <strain evidence="5">CGMCC 1.12707</strain>
    </source>
</reference>
<dbReference type="RefSeq" id="WP_072929098.1">
    <property type="nucleotide sequence ID" value="NZ_BMFL01000006.1"/>
</dbReference>
<dbReference type="Proteomes" id="UP000184120">
    <property type="component" value="Unassembled WGS sequence"/>
</dbReference>
<dbReference type="Pfam" id="PF00085">
    <property type="entry name" value="Thioredoxin"/>
    <property type="match status" value="1"/>
</dbReference>
<evidence type="ECO:0000259" key="1">
    <source>
        <dbReference type="PROSITE" id="PS51352"/>
    </source>
</evidence>
<dbReference type="PANTHER" id="PTHR45663">
    <property type="entry name" value="GEO12009P1"/>
    <property type="match status" value="1"/>
</dbReference>
<organism evidence="3 4">
    <name type="scientific">Chishuiella changwenlii</name>
    <dbReference type="NCBI Taxonomy" id="1434701"/>
    <lineage>
        <taxon>Bacteria</taxon>
        <taxon>Pseudomonadati</taxon>
        <taxon>Bacteroidota</taxon>
        <taxon>Flavobacteriia</taxon>
        <taxon>Flavobacteriales</taxon>
        <taxon>Weeksellaceae</taxon>
        <taxon>Chishuiella</taxon>
    </lineage>
</organism>
<evidence type="ECO:0000313" key="2">
    <source>
        <dbReference type="EMBL" id="GGE94809.1"/>
    </source>
</evidence>
<dbReference type="Proteomes" id="UP000650994">
    <property type="component" value="Unassembled WGS sequence"/>
</dbReference>
<dbReference type="EMBL" id="FRBH01000001">
    <property type="protein sequence ID" value="SHK51675.1"/>
    <property type="molecule type" value="Genomic_DNA"/>
</dbReference>
<accession>A0A1M6T3W0</accession>